<dbReference type="Pfam" id="PF08352">
    <property type="entry name" value="oligo_HPY"/>
    <property type="match status" value="1"/>
</dbReference>
<feature type="region of interest" description="Disordered" evidence="8">
    <location>
        <begin position="298"/>
        <end position="322"/>
    </location>
</feature>
<dbReference type="RefSeq" id="WP_184841980.1">
    <property type="nucleotide sequence ID" value="NZ_BAAAVN010000012.1"/>
</dbReference>
<evidence type="ECO:0000259" key="9">
    <source>
        <dbReference type="PROSITE" id="PS50893"/>
    </source>
</evidence>
<dbReference type="AlphaFoldDB" id="A0A841DYT7"/>
<dbReference type="PROSITE" id="PS50893">
    <property type="entry name" value="ABC_TRANSPORTER_2"/>
    <property type="match status" value="1"/>
</dbReference>
<reference evidence="10 11" key="1">
    <citation type="submission" date="2020-08" db="EMBL/GenBank/DDBJ databases">
        <title>Sequencing the genomes of 1000 actinobacteria strains.</title>
        <authorList>
            <person name="Klenk H.-P."/>
        </authorList>
    </citation>
    <scope>NUCLEOTIDE SEQUENCE [LARGE SCALE GENOMIC DNA]</scope>
    <source>
        <strain evidence="10 11">DSM 17294</strain>
    </source>
</reference>
<name>A0A841DYT7_9ACTN</name>
<evidence type="ECO:0000313" key="11">
    <source>
        <dbReference type="Proteomes" id="UP000558997"/>
    </source>
</evidence>
<keyword evidence="7" id="KW-0472">Membrane</keyword>
<accession>A0A841DYT7</accession>
<evidence type="ECO:0000256" key="1">
    <source>
        <dbReference type="ARBA" id="ARBA00004202"/>
    </source>
</evidence>
<dbReference type="GO" id="GO:0016887">
    <property type="term" value="F:ATP hydrolysis activity"/>
    <property type="evidence" value="ECO:0007669"/>
    <property type="project" value="InterPro"/>
</dbReference>
<organism evidence="10 11">
    <name type="scientific">Kribbella solani</name>
    <dbReference type="NCBI Taxonomy" id="236067"/>
    <lineage>
        <taxon>Bacteria</taxon>
        <taxon>Bacillati</taxon>
        <taxon>Actinomycetota</taxon>
        <taxon>Actinomycetes</taxon>
        <taxon>Propionibacteriales</taxon>
        <taxon>Kribbellaceae</taxon>
        <taxon>Kribbella</taxon>
    </lineage>
</organism>
<evidence type="ECO:0000256" key="5">
    <source>
        <dbReference type="ARBA" id="ARBA00022741"/>
    </source>
</evidence>
<dbReference type="InterPro" id="IPR050388">
    <property type="entry name" value="ABC_Ni/Peptide_Import"/>
</dbReference>
<dbReference type="GO" id="GO:0005524">
    <property type="term" value="F:ATP binding"/>
    <property type="evidence" value="ECO:0007669"/>
    <property type="project" value="UniProtKB-KW"/>
</dbReference>
<dbReference type="Proteomes" id="UP000558997">
    <property type="component" value="Unassembled WGS sequence"/>
</dbReference>
<evidence type="ECO:0000256" key="3">
    <source>
        <dbReference type="ARBA" id="ARBA00022448"/>
    </source>
</evidence>
<keyword evidence="6 10" id="KW-0067">ATP-binding</keyword>
<dbReference type="SMART" id="SM00382">
    <property type="entry name" value="AAA"/>
    <property type="match status" value="1"/>
</dbReference>
<evidence type="ECO:0000256" key="7">
    <source>
        <dbReference type="ARBA" id="ARBA00023136"/>
    </source>
</evidence>
<keyword evidence="11" id="KW-1185">Reference proteome</keyword>
<evidence type="ECO:0000313" key="10">
    <source>
        <dbReference type="EMBL" id="MBB5983733.1"/>
    </source>
</evidence>
<dbReference type="Gene3D" id="3.40.50.300">
    <property type="entry name" value="P-loop containing nucleotide triphosphate hydrolases"/>
    <property type="match status" value="1"/>
</dbReference>
<sequence length="322" mass="34051">MATEVLKVEGLRVDVQSRGRSASVLDGLSFAVGARQCVGVVGESGSGKSIALRAVMGSLPAGAEVRAGTVAVHGGARQPAGEHPPGVAMVFQDSFAALDPTMRIGTYLAETVRRHRRISRRAAWPAMLELLGAVGIPDPAHRARAYPHELSGGLRQRTAIALALATDPEVLLCDEPTTALDVTLQAKILMLLRRKQQESGLGLVFVSHDIAVIRQIADVVAVMYAGRIVEIGPSADVIGSPRHPYTRALVAAVPDLDHPEPRFASIAGAPPDPFEYAPGCRFMSRCSVAGDGCSTPTRGLDGTESKHRSDCVHDTITLGPRR</sequence>
<proteinExistence type="inferred from homology"/>
<keyword evidence="4" id="KW-1003">Cell membrane</keyword>
<comment type="similarity">
    <text evidence="2">Belongs to the ABC transporter superfamily.</text>
</comment>
<dbReference type="EMBL" id="JACHNF010000001">
    <property type="protein sequence ID" value="MBB5983733.1"/>
    <property type="molecule type" value="Genomic_DNA"/>
</dbReference>
<keyword evidence="3" id="KW-0813">Transport</keyword>
<dbReference type="Pfam" id="PF00005">
    <property type="entry name" value="ABC_tran"/>
    <property type="match status" value="1"/>
</dbReference>
<dbReference type="GO" id="GO:0015833">
    <property type="term" value="P:peptide transport"/>
    <property type="evidence" value="ECO:0007669"/>
    <property type="project" value="InterPro"/>
</dbReference>
<feature type="compositionally biased region" description="Basic and acidic residues" evidence="8">
    <location>
        <begin position="301"/>
        <end position="313"/>
    </location>
</feature>
<gene>
    <name evidence="10" type="ORF">HDA44_007074</name>
</gene>
<dbReference type="SUPFAM" id="SSF52540">
    <property type="entry name" value="P-loop containing nucleoside triphosphate hydrolases"/>
    <property type="match status" value="1"/>
</dbReference>
<dbReference type="InterPro" id="IPR013563">
    <property type="entry name" value="Oligopep_ABC_C"/>
</dbReference>
<dbReference type="CDD" id="cd03257">
    <property type="entry name" value="ABC_NikE_OppD_transporters"/>
    <property type="match status" value="1"/>
</dbReference>
<dbReference type="GO" id="GO:0005886">
    <property type="term" value="C:plasma membrane"/>
    <property type="evidence" value="ECO:0007669"/>
    <property type="project" value="UniProtKB-SubCell"/>
</dbReference>
<comment type="caution">
    <text evidence="10">The sequence shown here is derived from an EMBL/GenBank/DDBJ whole genome shotgun (WGS) entry which is preliminary data.</text>
</comment>
<dbReference type="PANTHER" id="PTHR43297">
    <property type="entry name" value="OLIGOPEPTIDE TRANSPORT ATP-BINDING PROTEIN APPD"/>
    <property type="match status" value="1"/>
</dbReference>
<evidence type="ECO:0000256" key="4">
    <source>
        <dbReference type="ARBA" id="ARBA00022475"/>
    </source>
</evidence>
<comment type="subcellular location">
    <subcellularLocation>
        <location evidence="1">Cell membrane</location>
        <topology evidence="1">Peripheral membrane protein</topology>
    </subcellularLocation>
</comment>
<dbReference type="PANTHER" id="PTHR43297:SF2">
    <property type="entry name" value="DIPEPTIDE TRANSPORT ATP-BINDING PROTEIN DPPD"/>
    <property type="match status" value="1"/>
</dbReference>
<protein>
    <submittedName>
        <fullName evidence="10">Oligopeptide/dipeptide ABC transporter ATP-binding protein</fullName>
    </submittedName>
</protein>
<dbReference type="NCBIfam" id="TIGR01727">
    <property type="entry name" value="oligo_HPY"/>
    <property type="match status" value="1"/>
</dbReference>
<dbReference type="InterPro" id="IPR003593">
    <property type="entry name" value="AAA+_ATPase"/>
</dbReference>
<dbReference type="InterPro" id="IPR027417">
    <property type="entry name" value="P-loop_NTPase"/>
</dbReference>
<evidence type="ECO:0000256" key="2">
    <source>
        <dbReference type="ARBA" id="ARBA00005417"/>
    </source>
</evidence>
<dbReference type="InterPro" id="IPR003439">
    <property type="entry name" value="ABC_transporter-like_ATP-bd"/>
</dbReference>
<evidence type="ECO:0000256" key="6">
    <source>
        <dbReference type="ARBA" id="ARBA00022840"/>
    </source>
</evidence>
<evidence type="ECO:0000256" key="8">
    <source>
        <dbReference type="SAM" id="MobiDB-lite"/>
    </source>
</evidence>
<keyword evidence="5" id="KW-0547">Nucleotide-binding</keyword>
<feature type="domain" description="ABC transporter" evidence="9">
    <location>
        <begin position="6"/>
        <end position="250"/>
    </location>
</feature>